<dbReference type="Proteomes" id="UP000075243">
    <property type="component" value="Chromosome 3"/>
</dbReference>
<accession>A0A151TS50</accession>
<dbReference type="EMBL" id="CM003605">
    <property type="protein sequence ID" value="KYP69887.1"/>
    <property type="molecule type" value="Genomic_DNA"/>
</dbReference>
<keyword evidence="2" id="KW-1185">Reference proteome</keyword>
<reference evidence="1 2" key="1">
    <citation type="journal article" date="2012" name="Nat. Biotechnol.">
        <title>Draft genome sequence of pigeonpea (Cajanus cajan), an orphan legume crop of resource-poor farmers.</title>
        <authorList>
            <person name="Varshney R.K."/>
            <person name="Chen W."/>
            <person name="Li Y."/>
            <person name="Bharti A.K."/>
            <person name="Saxena R.K."/>
            <person name="Schlueter J.A."/>
            <person name="Donoghue M.T."/>
            <person name="Azam S."/>
            <person name="Fan G."/>
            <person name="Whaley A.M."/>
            <person name="Farmer A.D."/>
            <person name="Sheridan J."/>
            <person name="Iwata A."/>
            <person name="Tuteja R."/>
            <person name="Penmetsa R.V."/>
            <person name="Wu W."/>
            <person name="Upadhyaya H.D."/>
            <person name="Yang S.P."/>
            <person name="Shah T."/>
            <person name="Saxena K.B."/>
            <person name="Michael T."/>
            <person name="McCombie W.R."/>
            <person name="Yang B."/>
            <person name="Zhang G."/>
            <person name="Yang H."/>
            <person name="Wang J."/>
            <person name="Spillane C."/>
            <person name="Cook D.R."/>
            <person name="May G.D."/>
            <person name="Xu X."/>
            <person name="Jackson S.A."/>
        </authorList>
    </citation>
    <scope>NUCLEOTIDE SEQUENCE [LARGE SCALE GENOMIC DNA]</scope>
    <source>
        <strain evidence="2">cv. Asha</strain>
    </source>
</reference>
<dbReference type="PANTHER" id="PTHR34023:SF5">
    <property type="entry name" value="RNASE H TYPE-1 DOMAIN-CONTAINING PROTEIN"/>
    <property type="match status" value="1"/>
</dbReference>
<evidence type="ECO:0000313" key="2">
    <source>
        <dbReference type="Proteomes" id="UP000075243"/>
    </source>
</evidence>
<gene>
    <name evidence="1" type="ORF">KK1_009093</name>
</gene>
<sequence length="101" mass="11920">EGFKFVICESESQCTLDLIKKYCSFFHLYNPLIVLIRDLSLNIDLLLYIIPQEANACVDWLAKYEISYDDPFTKWTKWNECPFQLDLLILADRIDVAHIRS</sequence>
<organism evidence="1 2">
    <name type="scientific">Cajanus cajan</name>
    <name type="common">Pigeon pea</name>
    <name type="synonym">Cajanus indicus</name>
    <dbReference type="NCBI Taxonomy" id="3821"/>
    <lineage>
        <taxon>Eukaryota</taxon>
        <taxon>Viridiplantae</taxon>
        <taxon>Streptophyta</taxon>
        <taxon>Embryophyta</taxon>
        <taxon>Tracheophyta</taxon>
        <taxon>Spermatophyta</taxon>
        <taxon>Magnoliopsida</taxon>
        <taxon>eudicotyledons</taxon>
        <taxon>Gunneridae</taxon>
        <taxon>Pentapetalae</taxon>
        <taxon>rosids</taxon>
        <taxon>fabids</taxon>
        <taxon>Fabales</taxon>
        <taxon>Fabaceae</taxon>
        <taxon>Papilionoideae</taxon>
        <taxon>50 kb inversion clade</taxon>
        <taxon>NPAAA clade</taxon>
        <taxon>indigoferoid/millettioid clade</taxon>
        <taxon>Phaseoleae</taxon>
        <taxon>Cajanus</taxon>
    </lineage>
</organism>
<dbReference type="Gramene" id="C.cajan_08835.t">
    <property type="protein sequence ID" value="C.cajan_08835.t.cds1"/>
    <property type="gene ID" value="C.cajan_08835"/>
</dbReference>
<dbReference type="AlphaFoldDB" id="A0A151TS50"/>
<evidence type="ECO:0000313" key="1">
    <source>
        <dbReference type="EMBL" id="KYP69887.1"/>
    </source>
</evidence>
<name>A0A151TS50_CAJCA</name>
<proteinExistence type="predicted"/>
<evidence type="ECO:0008006" key="3">
    <source>
        <dbReference type="Google" id="ProtNLM"/>
    </source>
</evidence>
<feature type="non-terminal residue" evidence="1">
    <location>
        <position position="1"/>
    </location>
</feature>
<dbReference type="PANTHER" id="PTHR34023">
    <property type="entry name" value="RNASE H DOMAIN-CONTAINING PROTEIN"/>
    <property type="match status" value="1"/>
</dbReference>
<protein>
    <recommendedName>
        <fullName evidence="3">RNase H type-1 domain-containing protein</fullName>
    </recommendedName>
</protein>